<organism evidence="2 3">
    <name type="scientific">Pedobacter polaris</name>
    <dbReference type="NCBI Taxonomy" id="2571273"/>
    <lineage>
        <taxon>Bacteria</taxon>
        <taxon>Pseudomonadati</taxon>
        <taxon>Bacteroidota</taxon>
        <taxon>Sphingobacteriia</taxon>
        <taxon>Sphingobacteriales</taxon>
        <taxon>Sphingobacteriaceae</taxon>
        <taxon>Pedobacter</taxon>
    </lineage>
</organism>
<dbReference type="InterPro" id="IPR059123">
    <property type="entry name" value="StrF_dom"/>
</dbReference>
<proteinExistence type="predicted"/>
<gene>
    <name evidence="2" type="ORF">FA048_13590</name>
</gene>
<comment type="caution">
    <text evidence="2">The sequence shown here is derived from an EMBL/GenBank/DDBJ whole genome shotgun (WGS) entry which is preliminary data.</text>
</comment>
<dbReference type="SUPFAM" id="SSF53448">
    <property type="entry name" value="Nucleotide-diphospho-sugar transferases"/>
    <property type="match status" value="1"/>
</dbReference>
<accession>A0A4U1CLR9</accession>
<dbReference type="OrthoDB" id="7851643at2"/>
<dbReference type="Gene3D" id="3.90.550.10">
    <property type="entry name" value="Spore Coat Polysaccharide Biosynthesis Protein SpsA, Chain A"/>
    <property type="match status" value="1"/>
</dbReference>
<dbReference type="AlphaFoldDB" id="A0A4U1CLR9"/>
<dbReference type="RefSeq" id="WP_136841907.1">
    <property type="nucleotide sequence ID" value="NZ_SWBR01000003.1"/>
</dbReference>
<dbReference type="EMBL" id="SWBR01000003">
    <property type="protein sequence ID" value="TKC08186.1"/>
    <property type="molecule type" value="Genomic_DNA"/>
</dbReference>
<dbReference type="Proteomes" id="UP000309488">
    <property type="component" value="Unassembled WGS sequence"/>
</dbReference>
<name>A0A4U1CLR9_9SPHI</name>
<sequence length="286" mass="33163">MLSIITCSIDQTKLSLLKKSLTETTSLLYELIVIDNSKNKYNISQAYNLGAAQSKYDFLCFVHEDIIFKNKDWDRNFIHHLSNKKISLIGILGNIIKTRTPSGVYSNIQYTNRINQIQKLKDGTTVSYYDNPNEEDISEVAVLDGMLLGTTKSHWEKISFDEKIDGFHAYDIDFSLAMAQLGKVGVVYDILLEHCSFGSQTKEWASNQIIVTNKWKKFLPIQKGEADTRTLKIREKDDLIQFTIRLLNLRYKRNVSFKYSILVILKYPFHRINLFIIKQLLIQSFK</sequence>
<evidence type="ECO:0000313" key="2">
    <source>
        <dbReference type="EMBL" id="TKC08186.1"/>
    </source>
</evidence>
<protein>
    <recommendedName>
        <fullName evidence="1">Streptomycin biosynthesis protein StrF domain-containing protein</fullName>
    </recommendedName>
</protein>
<evidence type="ECO:0000313" key="3">
    <source>
        <dbReference type="Proteomes" id="UP000309488"/>
    </source>
</evidence>
<dbReference type="Pfam" id="PF13712">
    <property type="entry name" value="Glyco_tranf_2_5"/>
    <property type="match status" value="1"/>
</dbReference>
<keyword evidence="3" id="KW-1185">Reference proteome</keyword>
<feature type="domain" description="Streptomycin biosynthesis protein StrF" evidence="1">
    <location>
        <begin position="4"/>
        <end position="205"/>
    </location>
</feature>
<dbReference type="InterPro" id="IPR029044">
    <property type="entry name" value="Nucleotide-diphossugar_trans"/>
</dbReference>
<evidence type="ECO:0000259" key="1">
    <source>
        <dbReference type="Pfam" id="PF13712"/>
    </source>
</evidence>
<reference evidence="2 3" key="1">
    <citation type="submission" date="2019-04" db="EMBL/GenBank/DDBJ databases">
        <title>Pedobacter sp. RP-3-22 sp. nov., isolated from Arctic soil.</title>
        <authorList>
            <person name="Dahal R.H."/>
            <person name="Kim D.-U."/>
        </authorList>
    </citation>
    <scope>NUCLEOTIDE SEQUENCE [LARGE SCALE GENOMIC DNA]</scope>
    <source>
        <strain evidence="2 3">RP-3-22</strain>
    </source>
</reference>